<feature type="region of interest" description="Disordered" evidence="1">
    <location>
        <begin position="76"/>
        <end position="98"/>
    </location>
</feature>
<evidence type="ECO:0000256" key="1">
    <source>
        <dbReference type="SAM" id="MobiDB-lite"/>
    </source>
</evidence>
<dbReference type="EMBL" id="FR854077">
    <property type="protein sequence ID" value="CCA82416.1"/>
    <property type="molecule type" value="Genomic_DNA"/>
</dbReference>
<feature type="compositionally biased region" description="Basic residues" evidence="1">
    <location>
        <begin position="1"/>
        <end position="10"/>
    </location>
</feature>
<gene>
    <name evidence="2" type="ORF">BDB_mp10021</name>
</gene>
<accession>G2ZTQ3</accession>
<dbReference type="AlphaFoldDB" id="G2ZTQ3"/>
<name>G2ZTQ3_9RALS</name>
<evidence type="ECO:0000313" key="2">
    <source>
        <dbReference type="EMBL" id="CCA82416.1"/>
    </source>
</evidence>
<reference evidence="2" key="1">
    <citation type="journal article" date="2011" name="PLoS ONE">
        <title>Ralstonia syzygii, the Blood Disease Bacterium and some Asian R. solanacearum strains form a single genomic species despite divergent lifestyles.</title>
        <authorList>
            <person name="Remenant B."/>
            <person name="de Cambiaire J.C."/>
            <person name="Cellier G."/>
            <person name="Jacobs J.M."/>
            <person name="Mangenot S."/>
            <person name="Barbe V."/>
            <person name="Lajus A."/>
            <person name="Vallenet D."/>
            <person name="Medigue C."/>
            <person name="Fegan M."/>
            <person name="Allen C."/>
            <person name="Prior P."/>
        </authorList>
    </citation>
    <scope>NUCLEOTIDE SEQUENCE</scope>
    <source>
        <strain evidence="2">R229</strain>
    </source>
</reference>
<sequence length="127" mass="14374">MQHALRHHRSPLAVERQRDCGHHRQHADAVERDVPAAEQQLDARMPLMTGRSGAPRVQLHAQPTWQRILAGSREAAAYRDDKPALQRQSDPGRMKGFPTVHTYLRPLRRSGGAIVLFGAVRFDRNGF</sequence>
<feature type="compositionally biased region" description="Basic and acidic residues" evidence="1">
    <location>
        <begin position="15"/>
        <end position="30"/>
    </location>
</feature>
<reference evidence="2" key="2">
    <citation type="submission" date="2011-04" db="EMBL/GenBank/DDBJ databases">
        <authorList>
            <person name="Genoscope - CEA"/>
        </authorList>
    </citation>
    <scope>NUCLEOTIDE SEQUENCE</scope>
    <source>
        <strain evidence="2">R229</strain>
    </source>
</reference>
<organism evidence="2">
    <name type="scientific">blood disease bacterium R229</name>
    <dbReference type="NCBI Taxonomy" id="741978"/>
    <lineage>
        <taxon>Bacteria</taxon>
        <taxon>Pseudomonadati</taxon>
        <taxon>Pseudomonadota</taxon>
        <taxon>Betaproteobacteria</taxon>
        <taxon>Burkholderiales</taxon>
        <taxon>Burkholderiaceae</taxon>
        <taxon>Ralstonia</taxon>
        <taxon>Ralstonia solanacearum species complex</taxon>
    </lineage>
</organism>
<feature type="region of interest" description="Disordered" evidence="1">
    <location>
        <begin position="1"/>
        <end position="30"/>
    </location>
</feature>
<proteinExistence type="predicted"/>
<protein>
    <submittedName>
        <fullName evidence="2">Hypothethical protein</fullName>
    </submittedName>
</protein>